<reference evidence="5" key="1">
    <citation type="submission" date="2021-12" db="EMBL/GenBank/DDBJ databases">
        <authorList>
            <person name="Martin H S."/>
        </authorList>
    </citation>
    <scope>NUCLEOTIDE SEQUENCE</scope>
</reference>
<proteinExistence type="predicted"/>
<evidence type="ECO:0000259" key="4">
    <source>
        <dbReference type="Pfam" id="PF05253"/>
    </source>
</evidence>
<sequence>MDDPFVTCPYNSSHRVPRSRIQSHLVRCKEKNPNFVICPYNATHRLPESEIKGHVVNCPSKDAIFPNETTVQIKPDEVKLKRPPMDEEDMWDD</sequence>
<dbReference type="PANTHER" id="PTHR21402">
    <property type="entry name" value="GAMETOCYTE SPECIFIC FACTOR 1-RELATED"/>
    <property type="match status" value="1"/>
</dbReference>
<dbReference type="GO" id="GO:0008270">
    <property type="term" value="F:zinc ion binding"/>
    <property type="evidence" value="ECO:0007669"/>
    <property type="project" value="UniProtKB-KW"/>
</dbReference>
<dbReference type="InterPro" id="IPR022776">
    <property type="entry name" value="TRM13/UPF0224_CHHC_Znf_dom"/>
</dbReference>
<feature type="domain" description="CHHC U11-48K-type" evidence="4">
    <location>
        <begin position="5"/>
        <end position="29"/>
    </location>
</feature>
<dbReference type="AlphaFoldDB" id="A0A8J9YM80"/>
<feature type="non-terminal residue" evidence="5">
    <location>
        <position position="93"/>
    </location>
</feature>
<dbReference type="Pfam" id="PF05253">
    <property type="entry name" value="zf-U11-48K"/>
    <property type="match status" value="2"/>
</dbReference>
<dbReference type="InterPro" id="IPR051591">
    <property type="entry name" value="UPF0224_FAM112_RNA_Proc"/>
</dbReference>
<evidence type="ECO:0000313" key="6">
    <source>
        <dbReference type="Proteomes" id="UP000838878"/>
    </source>
</evidence>
<evidence type="ECO:0000256" key="2">
    <source>
        <dbReference type="ARBA" id="ARBA00022771"/>
    </source>
</evidence>
<dbReference type="SUPFAM" id="SSF57667">
    <property type="entry name" value="beta-beta-alpha zinc fingers"/>
    <property type="match status" value="2"/>
</dbReference>
<keyword evidence="1" id="KW-0479">Metal-binding</keyword>
<evidence type="ECO:0000256" key="1">
    <source>
        <dbReference type="ARBA" id="ARBA00022723"/>
    </source>
</evidence>
<name>A0A8J9YM80_9NEOP</name>
<dbReference type="InterPro" id="IPR036236">
    <property type="entry name" value="Znf_C2H2_sf"/>
</dbReference>
<dbReference type="InterPro" id="IPR013083">
    <property type="entry name" value="Znf_RING/FYVE/PHD"/>
</dbReference>
<dbReference type="OrthoDB" id="10069248at2759"/>
<keyword evidence="6" id="KW-1185">Reference proteome</keyword>
<keyword evidence="2" id="KW-0863">Zinc-finger</keyword>
<evidence type="ECO:0000256" key="3">
    <source>
        <dbReference type="ARBA" id="ARBA00022833"/>
    </source>
</evidence>
<organism evidence="5 6">
    <name type="scientific">Brenthis ino</name>
    <name type="common">lesser marbled fritillary</name>
    <dbReference type="NCBI Taxonomy" id="405034"/>
    <lineage>
        <taxon>Eukaryota</taxon>
        <taxon>Metazoa</taxon>
        <taxon>Ecdysozoa</taxon>
        <taxon>Arthropoda</taxon>
        <taxon>Hexapoda</taxon>
        <taxon>Insecta</taxon>
        <taxon>Pterygota</taxon>
        <taxon>Neoptera</taxon>
        <taxon>Endopterygota</taxon>
        <taxon>Lepidoptera</taxon>
        <taxon>Glossata</taxon>
        <taxon>Ditrysia</taxon>
        <taxon>Papilionoidea</taxon>
        <taxon>Nymphalidae</taxon>
        <taxon>Heliconiinae</taxon>
        <taxon>Argynnini</taxon>
        <taxon>Brenthis</taxon>
    </lineage>
</organism>
<keyword evidence="3" id="KW-0862">Zinc</keyword>
<dbReference type="Gene3D" id="3.30.40.10">
    <property type="entry name" value="Zinc/RING finger domain, C3HC4 (zinc finger)"/>
    <property type="match status" value="1"/>
</dbReference>
<feature type="domain" description="CHHC U11-48K-type" evidence="4">
    <location>
        <begin position="35"/>
        <end position="59"/>
    </location>
</feature>
<accession>A0A8J9YM80</accession>
<evidence type="ECO:0000313" key="5">
    <source>
        <dbReference type="EMBL" id="CAH0730651.1"/>
    </source>
</evidence>
<protein>
    <recommendedName>
        <fullName evidence="4">CHHC U11-48K-type domain-containing protein</fullName>
    </recommendedName>
</protein>
<dbReference type="EMBL" id="OV170228">
    <property type="protein sequence ID" value="CAH0730651.1"/>
    <property type="molecule type" value="Genomic_DNA"/>
</dbReference>
<gene>
    <name evidence="5" type="ORF">BINO364_LOCUS15614</name>
</gene>
<dbReference type="Proteomes" id="UP000838878">
    <property type="component" value="Chromosome 8"/>
</dbReference>